<reference evidence="1 2" key="2">
    <citation type="journal article" date="2022" name="Mol. Ecol. Resour.">
        <title>The genomes of chicory, endive, great burdock and yacon provide insights into Asteraceae paleo-polyploidization history and plant inulin production.</title>
        <authorList>
            <person name="Fan W."/>
            <person name="Wang S."/>
            <person name="Wang H."/>
            <person name="Wang A."/>
            <person name="Jiang F."/>
            <person name="Liu H."/>
            <person name="Zhao H."/>
            <person name="Xu D."/>
            <person name="Zhang Y."/>
        </authorList>
    </citation>
    <scope>NUCLEOTIDE SEQUENCE [LARGE SCALE GENOMIC DNA]</scope>
    <source>
        <strain evidence="2">cv. Punajuju</strain>
        <tissue evidence="1">Leaves</tissue>
    </source>
</reference>
<keyword evidence="2" id="KW-1185">Reference proteome</keyword>
<comment type="caution">
    <text evidence="1">The sequence shown here is derived from an EMBL/GenBank/DDBJ whole genome shotgun (WGS) entry which is preliminary data.</text>
</comment>
<reference evidence="2" key="1">
    <citation type="journal article" date="2022" name="Mol. Ecol. Resour.">
        <title>The genomes of chicory, endive, great burdock and yacon provide insights into Asteraceae palaeo-polyploidization history and plant inulin production.</title>
        <authorList>
            <person name="Fan W."/>
            <person name="Wang S."/>
            <person name="Wang H."/>
            <person name="Wang A."/>
            <person name="Jiang F."/>
            <person name="Liu H."/>
            <person name="Zhao H."/>
            <person name="Xu D."/>
            <person name="Zhang Y."/>
        </authorList>
    </citation>
    <scope>NUCLEOTIDE SEQUENCE [LARGE SCALE GENOMIC DNA]</scope>
    <source>
        <strain evidence="2">cv. Punajuju</strain>
    </source>
</reference>
<organism evidence="1 2">
    <name type="scientific">Cichorium intybus</name>
    <name type="common">Chicory</name>
    <dbReference type="NCBI Taxonomy" id="13427"/>
    <lineage>
        <taxon>Eukaryota</taxon>
        <taxon>Viridiplantae</taxon>
        <taxon>Streptophyta</taxon>
        <taxon>Embryophyta</taxon>
        <taxon>Tracheophyta</taxon>
        <taxon>Spermatophyta</taxon>
        <taxon>Magnoliopsida</taxon>
        <taxon>eudicotyledons</taxon>
        <taxon>Gunneridae</taxon>
        <taxon>Pentapetalae</taxon>
        <taxon>asterids</taxon>
        <taxon>campanulids</taxon>
        <taxon>Asterales</taxon>
        <taxon>Asteraceae</taxon>
        <taxon>Cichorioideae</taxon>
        <taxon>Cichorieae</taxon>
        <taxon>Cichoriinae</taxon>
        <taxon>Cichorium</taxon>
    </lineage>
</organism>
<evidence type="ECO:0000313" key="1">
    <source>
        <dbReference type="EMBL" id="KAI3753706.1"/>
    </source>
</evidence>
<sequence length="238" mass="25147">MAYTSLLLITLSTLLFLTVSGRVITTTSSSDIVSDGVHHGYGGILRLNPFISVEATEACKSTYGFLPFTNTTLGSLFLVLVYGYLMFLAAMYLSSGSELLLHMLGPGLVGGLLVPIFGAVPEAMIILASGLSGNVKVAQDQVSVGMGLLAGSTVMLVTVLWGACECSGVSTDIWTSYSAMIMAVSVLPLIVLQLPLILHSTSGRHVAVLIGLIMSVSLLIAYCVYQVTFDTAMHFLRV</sequence>
<accession>A0ACB9E4K4</accession>
<dbReference type="EMBL" id="CM042012">
    <property type="protein sequence ID" value="KAI3753706.1"/>
    <property type="molecule type" value="Genomic_DNA"/>
</dbReference>
<proteinExistence type="predicted"/>
<gene>
    <name evidence="1" type="ORF">L2E82_25767</name>
</gene>
<name>A0ACB9E4K4_CICIN</name>
<protein>
    <submittedName>
        <fullName evidence="1">Uncharacterized protein</fullName>
    </submittedName>
</protein>
<dbReference type="Proteomes" id="UP001055811">
    <property type="component" value="Linkage Group LG04"/>
</dbReference>
<evidence type="ECO:0000313" key="2">
    <source>
        <dbReference type="Proteomes" id="UP001055811"/>
    </source>
</evidence>